<organism evidence="1 2">
    <name type="scientific">Lichtheimia ornata</name>
    <dbReference type="NCBI Taxonomy" id="688661"/>
    <lineage>
        <taxon>Eukaryota</taxon>
        <taxon>Fungi</taxon>
        <taxon>Fungi incertae sedis</taxon>
        <taxon>Mucoromycota</taxon>
        <taxon>Mucoromycotina</taxon>
        <taxon>Mucoromycetes</taxon>
        <taxon>Mucorales</taxon>
        <taxon>Lichtheimiaceae</taxon>
        <taxon>Lichtheimia</taxon>
    </lineage>
</organism>
<protein>
    <submittedName>
        <fullName evidence="1">Uncharacterized protein</fullName>
    </submittedName>
</protein>
<dbReference type="EMBL" id="JARTCD010000147">
    <property type="protein sequence ID" value="KAJ8651733.1"/>
    <property type="molecule type" value="Genomic_DNA"/>
</dbReference>
<gene>
    <name evidence="1" type="ORF">O0I10_012700</name>
</gene>
<name>A0AAD7URB9_9FUNG</name>
<dbReference type="GeneID" id="83220034"/>
<evidence type="ECO:0000313" key="1">
    <source>
        <dbReference type="EMBL" id="KAJ8651733.1"/>
    </source>
</evidence>
<comment type="caution">
    <text evidence="1">The sequence shown here is derived from an EMBL/GenBank/DDBJ whole genome shotgun (WGS) entry which is preliminary data.</text>
</comment>
<sequence length="111" mass="12821">MYDHYMGRKGAFQTVQKSTKSFKLWLTSLSNARQRLLYRYRALLQRNEGLPAGLGARNIGDTSRTLLEKFQRYGWAEGAFLKKDQEDQFAAIEAWIQRIAQTSTKMGAIQQ</sequence>
<accession>A0AAD7URB9</accession>
<evidence type="ECO:0000313" key="2">
    <source>
        <dbReference type="Proteomes" id="UP001234581"/>
    </source>
</evidence>
<keyword evidence="2" id="KW-1185">Reference proteome</keyword>
<dbReference type="AlphaFoldDB" id="A0AAD7URB9"/>
<proteinExistence type="predicted"/>
<dbReference type="Proteomes" id="UP001234581">
    <property type="component" value="Unassembled WGS sequence"/>
</dbReference>
<dbReference type="RefSeq" id="XP_058336647.1">
    <property type="nucleotide sequence ID" value="XM_058492588.1"/>
</dbReference>
<reference evidence="1 2" key="1">
    <citation type="submission" date="2023-03" db="EMBL/GenBank/DDBJ databases">
        <title>Genome sequence of Lichtheimia ornata CBS 291.66.</title>
        <authorList>
            <person name="Mohabir J.T."/>
            <person name="Shea T.P."/>
            <person name="Kurbessoian T."/>
            <person name="Berby B."/>
            <person name="Fontaine J."/>
            <person name="Livny J."/>
            <person name="Gnirke A."/>
            <person name="Stajich J.E."/>
            <person name="Cuomo C.A."/>
        </authorList>
    </citation>
    <scope>NUCLEOTIDE SEQUENCE [LARGE SCALE GENOMIC DNA]</scope>
    <source>
        <strain evidence="1">CBS 291.66</strain>
    </source>
</reference>